<evidence type="ECO:0000313" key="4">
    <source>
        <dbReference type="Proteomes" id="UP000799428"/>
    </source>
</evidence>
<dbReference type="InterPro" id="IPR020999">
    <property type="entry name" value="Chitin_synth_reg_RCR"/>
</dbReference>
<evidence type="ECO:0000256" key="2">
    <source>
        <dbReference type="SAM" id="Phobius"/>
    </source>
</evidence>
<keyword evidence="2" id="KW-1133">Transmembrane helix</keyword>
<dbReference type="OrthoDB" id="5400539at2759"/>
<accession>A0A6G1K3T1</accession>
<dbReference type="Pfam" id="PF12273">
    <property type="entry name" value="RCR"/>
    <property type="match status" value="1"/>
</dbReference>
<dbReference type="EMBL" id="MU005773">
    <property type="protein sequence ID" value="KAF2707524.1"/>
    <property type="molecule type" value="Genomic_DNA"/>
</dbReference>
<dbReference type="Proteomes" id="UP000799428">
    <property type="component" value="Unassembled WGS sequence"/>
</dbReference>
<dbReference type="AlphaFoldDB" id="A0A6G1K3T1"/>
<evidence type="ECO:0000256" key="1">
    <source>
        <dbReference type="SAM" id="MobiDB-lite"/>
    </source>
</evidence>
<feature type="compositionally biased region" description="Low complexity" evidence="1">
    <location>
        <begin position="97"/>
        <end position="111"/>
    </location>
</feature>
<keyword evidence="2" id="KW-0812">Transmembrane</keyword>
<proteinExistence type="predicted"/>
<name>A0A6G1K3T1_9PLEO</name>
<organism evidence="3 4">
    <name type="scientific">Pleomassaria siparia CBS 279.74</name>
    <dbReference type="NCBI Taxonomy" id="1314801"/>
    <lineage>
        <taxon>Eukaryota</taxon>
        <taxon>Fungi</taxon>
        <taxon>Dikarya</taxon>
        <taxon>Ascomycota</taxon>
        <taxon>Pezizomycotina</taxon>
        <taxon>Dothideomycetes</taxon>
        <taxon>Pleosporomycetidae</taxon>
        <taxon>Pleosporales</taxon>
        <taxon>Pleomassariaceae</taxon>
        <taxon>Pleomassaria</taxon>
    </lineage>
</organism>
<protein>
    <submittedName>
        <fullName evidence="3">Uncharacterized protein</fullName>
    </submittedName>
</protein>
<feature type="region of interest" description="Disordered" evidence="1">
    <location>
        <begin position="172"/>
        <end position="206"/>
    </location>
</feature>
<evidence type="ECO:0000313" key="3">
    <source>
        <dbReference type="EMBL" id="KAF2707524.1"/>
    </source>
</evidence>
<reference evidence="3" key="1">
    <citation type="journal article" date="2020" name="Stud. Mycol.">
        <title>101 Dothideomycetes genomes: a test case for predicting lifestyles and emergence of pathogens.</title>
        <authorList>
            <person name="Haridas S."/>
            <person name="Albert R."/>
            <person name="Binder M."/>
            <person name="Bloem J."/>
            <person name="Labutti K."/>
            <person name="Salamov A."/>
            <person name="Andreopoulos B."/>
            <person name="Baker S."/>
            <person name="Barry K."/>
            <person name="Bills G."/>
            <person name="Bluhm B."/>
            <person name="Cannon C."/>
            <person name="Castanera R."/>
            <person name="Culley D."/>
            <person name="Daum C."/>
            <person name="Ezra D."/>
            <person name="Gonzalez J."/>
            <person name="Henrissat B."/>
            <person name="Kuo A."/>
            <person name="Liang C."/>
            <person name="Lipzen A."/>
            <person name="Lutzoni F."/>
            <person name="Magnuson J."/>
            <person name="Mondo S."/>
            <person name="Nolan M."/>
            <person name="Ohm R."/>
            <person name="Pangilinan J."/>
            <person name="Park H.-J."/>
            <person name="Ramirez L."/>
            <person name="Alfaro M."/>
            <person name="Sun H."/>
            <person name="Tritt A."/>
            <person name="Yoshinaga Y."/>
            <person name="Zwiers L.-H."/>
            <person name="Turgeon B."/>
            <person name="Goodwin S."/>
            <person name="Spatafora J."/>
            <person name="Crous P."/>
            <person name="Grigoriev I."/>
        </authorList>
    </citation>
    <scope>NUCLEOTIDE SEQUENCE</scope>
    <source>
        <strain evidence="3">CBS 279.74</strain>
    </source>
</reference>
<feature type="transmembrane region" description="Helical" evidence="2">
    <location>
        <begin position="33"/>
        <end position="55"/>
    </location>
</feature>
<keyword evidence="4" id="KW-1185">Reference proteome</keyword>
<feature type="region of interest" description="Disordered" evidence="1">
    <location>
        <begin position="97"/>
        <end position="125"/>
    </location>
</feature>
<keyword evidence="2" id="KW-0472">Membrane</keyword>
<sequence>MGLLAKRVCREYPDGEVVCFRGDGFWYSEKGIIIKWAILGGMFLFFMAWFFGGYIHAKSRMKKGLPLLAYHRWLVPYPERRRFGQVPQNHFTFYAQQPGYGPQSSQQQQQPMYTQRPDGTYPDAPPLYNNNDAPPGYAVPAGATKTNPNQHGVEMPQYGVAPPPPTYPMGAQQTGVVGVGYGPSDVENQNQNHAQRTEDLPPRPKQAKLAISSLVSRFKK</sequence>
<gene>
    <name evidence="3" type="ORF">K504DRAFT_383174</name>
</gene>